<proteinExistence type="predicted"/>
<feature type="chain" id="PRO_5016048900" evidence="1">
    <location>
        <begin position="21"/>
        <end position="255"/>
    </location>
</feature>
<keyword evidence="3" id="KW-1185">Reference proteome</keyword>
<organism evidence="2 3">
    <name type="scientific">Putridiphycobacter roseus</name>
    <dbReference type="NCBI Taxonomy" id="2219161"/>
    <lineage>
        <taxon>Bacteria</taxon>
        <taxon>Pseudomonadati</taxon>
        <taxon>Bacteroidota</taxon>
        <taxon>Flavobacteriia</taxon>
        <taxon>Flavobacteriales</taxon>
        <taxon>Crocinitomicaceae</taxon>
        <taxon>Putridiphycobacter</taxon>
    </lineage>
</organism>
<gene>
    <name evidence="2" type="ORF">DNU06_05060</name>
</gene>
<accession>A0A2W1N4K5</accession>
<evidence type="ECO:0000313" key="2">
    <source>
        <dbReference type="EMBL" id="PZE17991.1"/>
    </source>
</evidence>
<dbReference type="RefSeq" id="WP_111062142.1">
    <property type="nucleotide sequence ID" value="NZ_JBHUCU010000002.1"/>
</dbReference>
<evidence type="ECO:0000313" key="3">
    <source>
        <dbReference type="Proteomes" id="UP000249248"/>
    </source>
</evidence>
<name>A0A2W1N4K5_9FLAO</name>
<evidence type="ECO:0000256" key="1">
    <source>
        <dbReference type="SAM" id="SignalP"/>
    </source>
</evidence>
<dbReference type="EMBL" id="QKSB01000002">
    <property type="protein sequence ID" value="PZE17991.1"/>
    <property type="molecule type" value="Genomic_DNA"/>
</dbReference>
<feature type="signal peptide" evidence="1">
    <location>
        <begin position="1"/>
        <end position="20"/>
    </location>
</feature>
<sequence>MKKFTLLLYLTGLLTTFSFAQRPEYNDLIVYFADGNLEKLLKQAEKYTTADDSRKDAIPYLYLSKANLEISKGGDLAEEFPRAFKDAVKYAGKAIQKDDDDRTMYNANLPHFTAVKKEVFEQIRNLVESNDYGRLMGVLPLMEKIEKGEIGTAFLKAVAKYQRGDKSGFRIEQKEALALLDNFDTGSLVLSDDDSIEEAAKKKIDREVFKFGIIQYAKTLVVMEETSEAKAILGKVKQLYEEDKNFMKEYNKIVN</sequence>
<comment type="caution">
    <text evidence="2">The sequence shown here is derived from an EMBL/GenBank/DDBJ whole genome shotgun (WGS) entry which is preliminary data.</text>
</comment>
<dbReference type="OrthoDB" id="1466768at2"/>
<reference evidence="2 3" key="1">
    <citation type="submission" date="2018-06" db="EMBL/GenBank/DDBJ databases">
        <title>The draft genome sequence of Crocinitomix sp. SM1701.</title>
        <authorList>
            <person name="Zhang X."/>
        </authorList>
    </citation>
    <scope>NUCLEOTIDE SEQUENCE [LARGE SCALE GENOMIC DNA]</scope>
    <source>
        <strain evidence="2 3">SM1701</strain>
    </source>
</reference>
<dbReference type="Proteomes" id="UP000249248">
    <property type="component" value="Unassembled WGS sequence"/>
</dbReference>
<keyword evidence="1" id="KW-0732">Signal</keyword>
<dbReference type="AlphaFoldDB" id="A0A2W1N4K5"/>
<protein>
    <submittedName>
        <fullName evidence="2">Uncharacterized protein</fullName>
    </submittedName>
</protein>